<dbReference type="GO" id="GO:0046872">
    <property type="term" value="F:metal ion binding"/>
    <property type="evidence" value="ECO:0007669"/>
    <property type="project" value="UniProtKB-KW"/>
</dbReference>
<evidence type="ECO:0000256" key="4">
    <source>
        <dbReference type="ARBA" id="ARBA00022723"/>
    </source>
</evidence>
<evidence type="ECO:0000256" key="7">
    <source>
        <dbReference type="ARBA" id="ARBA00023002"/>
    </source>
</evidence>
<keyword evidence="5" id="KW-0732">Signal</keyword>
<dbReference type="GO" id="GO:0030245">
    <property type="term" value="P:cellulose catabolic process"/>
    <property type="evidence" value="ECO:0007669"/>
    <property type="project" value="UniProtKB-KW"/>
</dbReference>
<sequence length="493" mass="55156">MAKAPGKAIDFDGAGNVWFKIFEITAHADPTGNDYPRFPADMLHSISFAIPKNVPSGQYLLRVEHIALHDAFYHGGAQFYIACAQIEVTNGGNGSPGPLVSIPGVYTGHEPGIIFDPYAYPKPTSYIQPGPKRNPSRVIGHIDLYFRKSVGGGSRRSLQRISFPVARYNHRQLPLRDSFISFMPWTSIFADRRSRNTFIYSRSSVYVIPPLINRYGKRFSIAELIAAGYASFYSNSKRPSENFDIITIYQPSPLSGSRIPKINPRTGGFTDGMHTNYGSFSSSRYEEQEINIAHDSESEEDEEEEKEENTKHYSSKDSYNSDERPQPPSRSRSRPRYRRPSRRPVHSTRSTSTATRSTRTTKRSSTAVTTMKNCIGQPDIENSGKNALKRISIHKKKHRCDKNVKRNKCPHWDSSIIQQVLRQHSITPKIANLTLLDALLGSYWVALVTVGTPGQPFYVMIDTGATDFWVPGVACGDLCGGTHVFDADASSTY</sequence>
<dbReference type="Gene3D" id="2.40.70.10">
    <property type="entry name" value="Acid Proteases"/>
    <property type="match status" value="1"/>
</dbReference>
<comment type="subcellular location">
    <subcellularLocation>
        <location evidence="2">Secreted</location>
    </subcellularLocation>
</comment>
<evidence type="ECO:0000256" key="6">
    <source>
        <dbReference type="ARBA" id="ARBA00023001"/>
    </source>
</evidence>
<dbReference type="OrthoDB" id="10057091at2759"/>
<feature type="region of interest" description="Disordered" evidence="14">
    <location>
        <begin position="254"/>
        <end position="381"/>
    </location>
</feature>
<comment type="cofactor">
    <cofactor evidence="1">
        <name>Cu(2+)</name>
        <dbReference type="ChEBI" id="CHEBI:29036"/>
    </cofactor>
</comment>
<accession>A0A815LXU8</accession>
<name>A0A815LXU8_9BILA</name>
<feature type="compositionally biased region" description="Basic residues" evidence="14">
    <location>
        <begin position="331"/>
        <end position="346"/>
    </location>
</feature>
<comment type="caution">
    <text evidence="16">The sequence shown here is derived from an EMBL/GenBank/DDBJ whole genome shotgun (WGS) entry which is preliminary data.</text>
</comment>
<keyword evidence="9" id="KW-0503">Monooxygenase</keyword>
<evidence type="ECO:0000256" key="9">
    <source>
        <dbReference type="ARBA" id="ARBA00023033"/>
    </source>
</evidence>
<evidence type="ECO:0000313" key="18">
    <source>
        <dbReference type="Proteomes" id="UP000663845"/>
    </source>
</evidence>
<comment type="catalytic activity">
    <reaction evidence="12">
        <text>[(1-&gt;4)-beta-D-glucosyl]n+m + reduced acceptor + O2 = 4-dehydro-beta-D-glucosyl-[(1-&gt;4)-beta-D-glucosyl]n-1 + [(1-&gt;4)-beta-D-glucosyl]m + acceptor + H2O.</text>
        <dbReference type="EC" id="1.14.99.56"/>
    </reaction>
</comment>
<dbReference type="GO" id="GO:0004190">
    <property type="term" value="F:aspartic-type endopeptidase activity"/>
    <property type="evidence" value="ECO:0007669"/>
    <property type="project" value="InterPro"/>
</dbReference>
<dbReference type="GO" id="GO:0004497">
    <property type="term" value="F:monooxygenase activity"/>
    <property type="evidence" value="ECO:0007669"/>
    <property type="project" value="UniProtKB-KW"/>
</dbReference>
<dbReference type="InterPro" id="IPR049892">
    <property type="entry name" value="AA9"/>
</dbReference>
<keyword evidence="10" id="KW-0119">Carbohydrate metabolism</keyword>
<dbReference type="SUPFAM" id="SSF50630">
    <property type="entry name" value="Acid proteases"/>
    <property type="match status" value="1"/>
</dbReference>
<dbReference type="GO" id="GO:0006508">
    <property type="term" value="P:proteolysis"/>
    <property type="evidence" value="ECO:0007669"/>
    <property type="project" value="InterPro"/>
</dbReference>
<keyword evidence="7" id="KW-0560">Oxidoreductase</keyword>
<reference evidence="16" key="1">
    <citation type="submission" date="2021-02" db="EMBL/GenBank/DDBJ databases">
        <authorList>
            <person name="Nowell W R."/>
        </authorList>
    </citation>
    <scope>NUCLEOTIDE SEQUENCE</scope>
</reference>
<keyword evidence="4" id="KW-0479">Metal-binding</keyword>
<dbReference type="InterPro" id="IPR033121">
    <property type="entry name" value="PEPTIDASE_A1"/>
</dbReference>
<feature type="compositionally biased region" description="Low complexity" evidence="14">
    <location>
        <begin position="347"/>
        <end position="370"/>
    </location>
</feature>
<feature type="compositionally biased region" description="Basic and acidic residues" evidence="14">
    <location>
        <begin position="284"/>
        <end position="296"/>
    </location>
</feature>
<evidence type="ECO:0000256" key="3">
    <source>
        <dbReference type="ARBA" id="ARBA00022525"/>
    </source>
</evidence>
<evidence type="ECO:0000259" key="15">
    <source>
        <dbReference type="PROSITE" id="PS51767"/>
    </source>
</evidence>
<dbReference type="Pfam" id="PF00026">
    <property type="entry name" value="Asp"/>
    <property type="match status" value="1"/>
</dbReference>
<keyword evidence="6" id="KW-0136">Cellulose degradation</keyword>
<dbReference type="Gene3D" id="2.70.50.70">
    <property type="match status" value="1"/>
</dbReference>
<keyword evidence="11" id="KW-0624">Polysaccharide degradation</keyword>
<feature type="compositionally biased region" description="Basic and acidic residues" evidence="14">
    <location>
        <begin position="308"/>
        <end position="325"/>
    </location>
</feature>
<dbReference type="AlphaFoldDB" id="A0A815LXU8"/>
<evidence type="ECO:0000256" key="13">
    <source>
        <dbReference type="ARBA" id="ARBA00047174"/>
    </source>
</evidence>
<evidence type="ECO:0000256" key="12">
    <source>
        <dbReference type="ARBA" id="ARBA00045077"/>
    </source>
</evidence>
<feature type="domain" description="Peptidase A1" evidence="15">
    <location>
        <begin position="444"/>
        <end position="493"/>
    </location>
</feature>
<dbReference type="InterPro" id="IPR021109">
    <property type="entry name" value="Peptidase_aspartic_dom_sf"/>
</dbReference>
<dbReference type="InterPro" id="IPR001969">
    <property type="entry name" value="Aspartic_peptidase_AS"/>
</dbReference>
<keyword evidence="3" id="KW-0964">Secreted</keyword>
<evidence type="ECO:0000256" key="5">
    <source>
        <dbReference type="ARBA" id="ARBA00022729"/>
    </source>
</evidence>
<dbReference type="Proteomes" id="UP000663845">
    <property type="component" value="Unassembled WGS sequence"/>
</dbReference>
<dbReference type="PANTHER" id="PTHR33353">
    <property type="entry name" value="PUTATIVE (AFU_ORTHOLOGUE AFUA_1G12560)-RELATED"/>
    <property type="match status" value="1"/>
</dbReference>
<evidence type="ECO:0000256" key="8">
    <source>
        <dbReference type="ARBA" id="ARBA00023008"/>
    </source>
</evidence>
<evidence type="ECO:0000313" key="16">
    <source>
        <dbReference type="EMBL" id="CAF1412797.1"/>
    </source>
</evidence>
<evidence type="ECO:0000313" key="17">
    <source>
        <dbReference type="EMBL" id="CAF1430863.1"/>
    </source>
</evidence>
<evidence type="ECO:0000256" key="11">
    <source>
        <dbReference type="ARBA" id="ARBA00023326"/>
    </source>
</evidence>
<keyword evidence="8" id="KW-0186">Copper</keyword>
<dbReference type="Pfam" id="PF03443">
    <property type="entry name" value="AA9"/>
    <property type="match status" value="1"/>
</dbReference>
<dbReference type="EC" id="1.14.99.56" evidence="13"/>
<evidence type="ECO:0000256" key="14">
    <source>
        <dbReference type="SAM" id="MobiDB-lite"/>
    </source>
</evidence>
<gene>
    <name evidence="16" type="ORF">JYZ213_LOCUS38494</name>
    <name evidence="17" type="ORF">VCS650_LOCUS38294</name>
</gene>
<dbReference type="EMBL" id="CAJNOG010001134">
    <property type="protein sequence ID" value="CAF1412797.1"/>
    <property type="molecule type" value="Genomic_DNA"/>
</dbReference>
<proteinExistence type="predicted"/>
<dbReference type="CDD" id="cd21175">
    <property type="entry name" value="LPMO_AA9"/>
    <property type="match status" value="1"/>
</dbReference>
<organism evidence="16 18">
    <name type="scientific">Adineta steineri</name>
    <dbReference type="NCBI Taxonomy" id="433720"/>
    <lineage>
        <taxon>Eukaryota</taxon>
        <taxon>Metazoa</taxon>
        <taxon>Spiralia</taxon>
        <taxon>Gnathifera</taxon>
        <taxon>Rotifera</taxon>
        <taxon>Eurotatoria</taxon>
        <taxon>Bdelloidea</taxon>
        <taxon>Adinetida</taxon>
        <taxon>Adinetidae</taxon>
        <taxon>Adineta</taxon>
    </lineage>
</organism>
<dbReference type="EMBL" id="CAJNON010001125">
    <property type="protein sequence ID" value="CAF1430863.1"/>
    <property type="molecule type" value="Genomic_DNA"/>
</dbReference>
<protein>
    <recommendedName>
        <fullName evidence="13">lytic cellulose monooxygenase (C4-dehydrogenating)</fullName>
        <ecNumber evidence="13">1.14.99.56</ecNumber>
    </recommendedName>
</protein>
<dbReference type="PROSITE" id="PS51767">
    <property type="entry name" value="PEPTIDASE_A1"/>
    <property type="match status" value="1"/>
</dbReference>
<dbReference type="PANTHER" id="PTHR33353:SF10">
    <property type="entry name" value="ENDO-BETA-1,4-GLUCANASE D"/>
    <property type="match status" value="1"/>
</dbReference>
<dbReference type="Proteomes" id="UP000663891">
    <property type="component" value="Unassembled WGS sequence"/>
</dbReference>
<dbReference type="GO" id="GO:0005576">
    <property type="term" value="C:extracellular region"/>
    <property type="evidence" value="ECO:0007669"/>
    <property type="project" value="UniProtKB-SubCell"/>
</dbReference>
<evidence type="ECO:0000256" key="2">
    <source>
        <dbReference type="ARBA" id="ARBA00004613"/>
    </source>
</evidence>
<dbReference type="PROSITE" id="PS00141">
    <property type="entry name" value="ASP_PROTEASE"/>
    <property type="match status" value="1"/>
</dbReference>
<evidence type="ECO:0000256" key="10">
    <source>
        <dbReference type="ARBA" id="ARBA00023277"/>
    </source>
</evidence>
<dbReference type="InterPro" id="IPR005103">
    <property type="entry name" value="AA9_LPMO"/>
</dbReference>
<feature type="compositionally biased region" description="Acidic residues" evidence="14">
    <location>
        <begin position="297"/>
        <end position="307"/>
    </location>
</feature>
<evidence type="ECO:0000256" key="1">
    <source>
        <dbReference type="ARBA" id="ARBA00001973"/>
    </source>
</evidence>